<gene>
    <name evidence="1" type="ORF">E2C01_069452</name>
</gene>
<dbReference type="Proteomes" id="UP000324222">
    <property type="component" value="Unassembled WGS sequence"/>
</dbReference>
<protein>
    <submittedName>
        <fullName evidence="1">Uncharacterized protein</fullName>
    </submittedName>
</protein>
<evidence type="ECO:0000313" key="2">
    <source>
        <dbReference type="Proteomes" id="UP000324222"/>
    </source>
</evidence>
<reference evidence="1 2" key="1">
    <citation type="submission" date="2019-05" db="EMBL/GenBank/DDBJ databases">
        <title>Another draft genome of Portunus trituberculatus and its Hox gene families provides insights of decapod evolution.</title>
        <authorList>
            <person name="Jeong J.-H."/>
            <person name="Song I."/>
            <person name="Kim S."/>
            <person name="Choi T."/>
            <person name="Kim D."/>
            <person name="Ryu S."/>
            <person name="Kim W."/>
        </authorList>
    </citation>
    <scope>NUCLEOTIDE SEQUENCE [LARGE SCALE GENOMIC DNA]</scope>
    <source>
        <tissue evidence="1">Muscle</tissue>
    </source>
</reference>
<sequence>MLVWWWSDTVQTSPHCGHLAYKSYFRLLTALKSGSFLLKQKDGKLERLNNSPQSLEMNEEDNKCSITCPSLRQPAIPPPLQAWTTAPLQTHPKSSSFLFPSPPQCGICQLIPRQRLELPPVLCGDYQPLLALVTAAAVLILYRGDCGSARRRWRLELLGEP</sequence>
<proteinExistence type="predicted"/>
<dbReference type="AlphaFoldDB" id="A0A5B7I285"/>
<dbReference type="EMBL" id="VSRR010040284">
    <property type="protein sequence ID" value="MPC75068.1"/>
    <property type="molecule type" value="Genomic_DNA"/>
</dbReference>
<organism evidence="1 2">
    <name type="scientific">Portunus trituberculatus</name>
    <name type="common">Swimming crab</name>
    <name type="synonym">Neptunus trituberculatus</name>
    <dbReference type="NCBI Taxonomy" id="210409"/>
    <lineage>
        <taxon>Eukaryota</taxon>
        <taxon>Metazoa</taxon>
        <taxon>Ecdysozoa</taxon>
        <taxon>Arthropoda</taxon>
        <taxon>Crustacea</taxon>
        <taxon>Multicrustacea</taxon>
        <taxon>Malacostraca</taxon>
        <taxon>Eumalacostraca</taxon>
        <taxon>Eucarida</taxon>
        <taxon>Decapoda</taxon>
        <taxon>Pleocyemata</taxon>
        <taxon>Brachyura</taxon>
        <taxon>Eubrachyura</taxon>
        <taxon>Portunoidea</taxon>
        <taxon>Portunidae</taxon>
        <taxon>Portuninae</taxon>
        <taxon>Portunus</taxon>
    </lineage>
</organism>
<name>A0A5B7I285_PORTR</name>
<comment type="caution">
    <text evidence="1">The sequence shown here is derived from an EMBL/GenBank/DDBJ whole genome shotgun (WGS) entry which is preliminary data.</text>
</comment>
<accession>A0A5B7I285</accession>
<evidence type="ECO:0000313" key="1">
    <source>
        <dbReference type="EMBL" id="MPC75068.1"/>
    </source>
</evidence>
<keyword evidence="2" id="KW-1185">Reference proteome</keyword>